<keyword evidence="3" id="KW-0597">Phosphoprotein</keyword>
<dbReference type="InterPro" id="IPR009081">
    <property type="entry name" value="PP-bd_ACP"/>
</dbReference>
<sequence length="2787" mass="293845">MAFAYLPDGESISEQWTYGELRERSEAVADWLRGEGARGERVLLLHENHLHFIAGLFGCALAGAVAVPAYSPVGKKQVARIGKIVDDSGAHFALTSSSALDETREAIESFEKALDLRWCASDALSIVPSDGQVEPLNDPPTPDDIALLQYTSGSTSDPKGVMITHRNFLDNVESIRGALGSPGIGDDMVGVFWLPLHHDMGLVGAVLSSVYLGVGSELMSPASFVLRPIRWLKRISLHRNVITAAPNFAHELCVSTTTPQERSQLDLRGWRTALCGAEFVRAETMQRFAEAFAPVGFDTAAAQPVYGMAEATLLISGSRRADGALVRTLSRSALHERRIVEVVPGADGSTVMVGCGRVQNGLRVVVVDPDTRVPCADDQVGEVWISSLSVAQGYWRNPAATAAAFGAELVDAGEHHTGPYLRTGDLGFLQEDEIFVAGRLKDLIILRGRNLYPDDLEGTVADIDPVLLRGRGAAFAVQTDTGEQLVVVQEIDRDIAPDTDFDGVCGRIAAALTSEYEVAVSAVVLVRSYSLPSTSSGKVQRFACREKFETGKLKTVTQWTPATPSAFAPPGPVASPRLEHNAADVAQWLVEHLARGLGVATTEIDPRQPFAYYGLDSVRAVQLAGAVSMRFGVELRPTVAYEYPTITELSEHLCATSTVGATAVSPVEHGLEHSEDLTEEPLAIVGIGCRFPGADGPDAYWELLRDGVDTIGPVPSDRWSHKDVRWGGFLDDVRSFDAEFFGISPREADHIDPQQRLLLELAWEAFEDAGVVTTELVGQPVGVFLGISTNDYGRLYYSTEDRIDAYTGTGNALSVAANRISYHFDFRGPSVAIDTACSSSLVALDAACAALRAGEVSKAVVGGANLLLSPALSINMGKAGVMAADGRCKTFDAAADGYVRSEGAGVIVVEPLSRAVAEGRSVYAVIRASATNHDGRTNGIMAPSRSAQAELLRSAYRRAGVRPGDVAYVEAHGTGTLLGDAIEATALAEVLADGRAPGGACAIGSVKSNIGHLEAAAGIAGVIKVALALRHGAIPPSLHYREPNPGTGLPCDTLRVVTNVESWPDGVPVAGVSSFGFGGTNAHVVLAAAPADRAPEPTGPTAQRPVLLPISANGAAALEALAERYRDLLATDGADLADIAYSAVAHRVHHDDRLALVATTATEAADQVAAFLRGEGRSGMSTGRVRAGRAPRLAFVFSGQGSQWLGMGRPLFADEPAFRDALIACDRELRRTTGWSAIDELHANEERSRLADVDVVQPMIFAVQVALAALWRSWGVVPDAVVGHSMGEVAAAHVAGVLDLADAALVIAHRSRLLRTVAGEGAMAVVELTPEQAEARIGDLPVAVAAVNGPRSTVLSGDPAALDQVLAELRRDDIFCRTVAVDIASHGPQMDPLRPALVAATAEVRPRQGKVSMYSSVTGAVGPIVGFGAEYWGDNLRQPVLFGPTIDRMVADGFDTFVEISPHPVLTPAITGAHDGAPIAALPSGVRDDEDSATLLATLGALYCRGGNIAGFPGDGGVFVPLPPYPWQRAVHWIAGTGPTSPAESGRESTSERLTSSIHSGTEFWQWDIDLDHAPFLRDHCVQATPTAPAALHAALLGVSGGDRFSDGHELLDMQFDSPLLFADGVTRRWQLSLVGDARGGMSFRMMGTSAEGVDAAWEALSDGVIRPLPAGAAPAGKRAVGAPHGWEAMPGADFYRELDAAGFNYGPAFRRIETVWRHDREAVARLSGATVPTGELLAPSVSAATVQLDAAFQVLAATVLGDDFADDSVFLPVGLRSLRVFGDIGTARWCHLVRSADPAADADTLFGSFELTSQDGRVVAEGTGLQVRRLSGDSIGAAAIDRWFHRLSWQETRPLPAPVAATGHWIIVGESSPSEAIRERIAAEGQSVVVLRPGTEYLIDAAPTGVVYLGAADDPADGPAGAAHDNALHLLHLAQALSRREWPTRTPRLFVVTCATQVVDEGDELPTAALAAGPLWGIARTVEHEIPELRCTRIDLGDNPGSSEIGALWRELSSGDAETEVALRAELRYVARLRRIVAPGPVRRSARQGEGFAVAQDKPGLLDDLELRGLERRKPRPGEVEIEVLAAGLNFHDVAVAVGVIPPEGDTRIQLGGECVGTVSAVGQGVTGVSPGDVVAALASPAFGAFVTTSAELVTPVPESLDPVAAASVPIAYVTAYHALCELARLRKGERVLIHAATGGVGLAAVALAQRVGAEIHATAGSPAKRDYLRSLGIEHVMDSRSLDFAEQIRVSTGGAGVDVVLNSLSGAAIRSSLAVLAPYGRFIEIGKRDVVEKRSIDLWQLRRNIAHFTVDIAAMAVERPAAVGAMLREVLRLAGTGELTPLPVTTFRISQAEDAFRFMAKAGQIGKVVITAESAPDILADRLHLSGDAKYLVTGGLGGLGLAVAELLIRRGARHLVLAGRSAPSTHAEAAIAGFRASGVRVTTSTTDVGRRDDVTALVARIDADGPPLRGIVHAAGTLADAIIDRQDADSLAAVLRPKVNGAWHLHTATHHHTLDFMVYFSSAAGVLGSPGQSNYAAANAFLDELAAYRRGRGLPGTSIAWGPWREVGLAATGQRAAHVGGLGLGTIAPVDGLAALDRIMVADPVHALVLPIDGALPSGLAALPRFTDLLVAEVDSGSSSDVLDRLRAVAPADRGAVLSGYVTEVIARRLGADVESFDRDRPLRYLGLDSIGAMELRTRIERDLPVTVPVVKLLAGPSVTEFADWLLTVLDREPAVGAAPAARTPQGGIDDQRAVELLADLDELSDHAVEELLAQMLTSEGESS</sequence>
<feature type="region of interest" description="C-terminal hotdog fold" evidence="10">
    <location>
        <begin position="1686"/>
        <end position="1837"/>
    </location>
</feature>
<dbReference type="InterPro" id="IPR001227">
    <property type="entry name" value="Ac_transferase_dom_sf"/>
</dbReference>
<dbReference type="Pfam" id="PF00109">
    <property type="entry name" value="ketoacyl-synt"/>
    <property type="match status" value="1"/>
</dbReference>
<dbReference type="Pfam" id="PF13602">
    <property type="entry name" value="ADH_zinc_N_2"/>
    <property type="match status" value="1"/>
</dbReference>
<feature type="region of interest" description="N-terminal hotdog fold" evidence="10">
    <location>
        <begin position="1547"/>
        <end position="1673"/>
    </location>
</feature>
<dbReference type="GO" id="GO:0006633">
    <property type="term" value="P:fatty acid biosynthetic process"/>
    <property type="evidence" value="ECO:0007669"/>
    <property type="project" value="InterPro"/>
</dbReference>
<dbReference type="Gene3D" id="3.40.47.10">
    <property type="match status" value="1"/>
</dbReference>
<dbReference type="Gene3D" id="3.30.70.3290">
    <property type="match status" value="1"/>
</dbReference>
<dbReference type="Pfam" id="PF00550">
    <property type="entry name" value="PP-binding"/>
    <property type="match status" value="2"/>
</dbReference>
<dbReference type="InterPro" id="IPR020845">
    <property type="entry name" value="AMP-binding_CS"/>
</dbReference>
<evidence type="ECO:0000256" key="5">
    <source>
        <dbReference type="ARBA" id="ARBA00022679"/>
    </source>
</evidence>
<dbReference type="InterPro" id="IPR036291">
    <property type="entry name" value="NAD(P)-bd_dom_sf"/>
</dbReference>
<evidence type="ECO:0000256" key="4">
    <source>
        <dbReference type="ARBA" id="ARBA00022598"/>
    </source>
</evidence>
<dbReference type="GO" id="GO:0004312">
    <property type="term" value="F:fatty acid synthase activity"/>
    <property type="evidence" value="ECO:0007669"/>
    <property type="project" value="TreeGrafter"/>
</dbReference>
<dbReference type="SMART" id="SM00826">
    <property type="entry name" value="PKS_DH"/>
    <property type="match status" value="1"/>
</dbReference>
<dbReference type="InterPro" id="IPR013154">
    <property type="entry name" value="ADH-like_N"/>
</dbReference>
<dbReference type="Gene3D" id="3.40.366.10">
    <property type="entry name" value="Malonyl-Coenzyme A Acyl Carrier Protein, domain 2"/>
    <property type="match status" value="1"/>
</dbReference>
<dbReference type="SUPFAM" id="SSF56801">
    <property type="entry name" value="Acetyl-CoA synthetase-like"/>
    <property type="match status" value="1"/>
</dbReference>
<dbReference type="Gene3D" id="3.40.50.12780">
    <property type="entry name" value="N-terminal domain of ligase-like"/>
    <property type="match status" value="1"/>
</dbReference>
<dbReference type="CDD" id="cd05195">
    <property type="entry name" value="enoyl_red"/>
    <property type="match status" value="1"/>
</dbReference>
<dbReference type="SMART" id="SM00827">
    <property type="entry name" value="PKS_AT"/>
    <property type="match status" value="1"/>
</dbReference>
<comment type="similarity">
    <text evidence="1">Belongs to the ATP-dependent AMP-binding enzyme family.</text>
</comment>
<dbReference type="InterPro" id="IPR020807">
    <property type="entry name" value="PKS_DH"/>
</dbReference>
<dbReference type="InterPro" id="IPR032821">
    <property type="entry name" value="PKS_assoc"/>
</dbReference>
<keyword evidence="5" id="KW-0808">Transferase</keyword>
<keyword evidence="4" id="KW-0436">Ligase</keyword>
<dbReference type="CDD" id="cd00833">
    <property type="entry name" value="PKS"/>
    <property type="match status" value="1"/>
</dbReference>
<dbReference type="Proteomes" id="UP000183810">
    <property type="component" value="Chromosome"/>
</dbReference>
<dbReference type="KEGG" id="nsl:BOX37_05895"/>
<dbReference type="InterPro" id="IPR011032">
    <property type="entry name" value="GroES-like_sf"/>
</dbReference>
<dbReference type="InterPro" id="IPR020843">
    <property type="entry name" value="ER"/>
</dbReference>
<dbReference type="FunFam" id="3.40.47.10:FF:000019">
    <property type="entry name" value="Polyketide synthase type I"/>
    <property type="match status" value="1"/>
</dbReference>
<reference evidence="14" key="1">
    <citation type="submission" date="2016-11" db="EMBL/GenBank/DDBJ databases">
        <authorList>
            <person name="Jaros S."/>
            <person name="Januszkiewicz K."/>
            <person name="Wedrychowicz H."/>
        </authorList>
    </citation>
    <scope>NUCLEOTIDE SEQUENCE [LARGE SCALE GENOMIC DNA]</scope>
    <source>
        <strain evidence="14">Y48</strain>
    </source>
</reference>
<dbReference type="SUPFAM" id="SSF50129">
    <property type="entry name" value="GroES-like"/>
    <property type="match status" value="1"/>
</dbReference>
<dbReference type="FunFam" id="3.40.50.720:FF:000209">
    <property type="entry name" value="Polyketide synthase Pks12"/>
    <property type="match status" value="1"/>
</dbReference>
<name>A0A1J0VNF9_9NOCA</name>
<dbReference type="SUPFAM" id="SSF51735">
    <property type="entry name" value="NAD(P)-binding Rossmann-fold domains"/>
    <property type="match status" value="3"/>
</dbReference>
<evidence type="ECO:0000256" key="6">
    <source>
        <dbReference type="ARBA" id="ARBA00022832"/>
    </source>
</evidence>
<dbReference type="PROSITE" id="PS50075">
    <property type="entry name" value="CARRIER"/>
    <property type="match status" value="2"/>
</dbReference>
<evidence type="ECO:0000256" key="3">
    <source>
        <dbReference type="ARBA" id="ARBA00022553"/>
    </source>
</evidence>
<keyword evidence="15" id="KW-1185">Reference proteome</keyword>
<dbReference type="PROSITE" id="PS52019">
    <property type="entry name" value="PKS_MFAS_DH"/>
    <property type="match status" value="1"/>
</dbReference>
<evidence type="ECO:0000256" key="2">
    <source>
        <dbReference type="ARBA" id="ARBA00022450"/>
    </source>
</evidence>
<dbReference type="SMART" id="SM00822">
    <property type="entry name" value="PKS_KR"/>
    <property type="match status" value="1"/>
</dbReference>
<accession>A0A1J0VNF9</accession>
<dbReference type="GO" id="GO:0031177">
    <property type="term" value="F:phosphopantetheine binding"/>
    <property type="evidence" value="ECO:0007669"/>
    <property type="project" value="InterPro"/>
</dbReference>
<feature type="domain" description="Carrier" evidence="11">
    <location>
        <begin position="2659"/>
        <end position="2733"/>
    </location>
</feature>
<dbReference type="SUPFAM" id="SSF55048">
    <property type="entry name" value="Probable ACP-binding domain of malonyl-CoA ACP transacylase"/>
    <property type="match status" value="1"/>
</dbReference>
<dbReference type="InterPro" id="IPR016039">
    <property type="entry name" value="Thiolase-like"/>
</dbReference>
<dbReference type="InterPro" id="IPR049551">
    <property type="entry name" value="PKS_DH_C"/>
</dbReference>
<dbReference type="FunFam" id="3.40.50.12780:FF:000013">
    <property type="entry name" value="Long-chain-fatty-acid--AMP ligase FadD32"/>
    <property type="match status" value="1"/>
</dbReference>
<evidence type="ECO:0000259" key="12">
    <source>
        <dbReference type="PROSITE" id="PS52004"/>
    </source>
</evidence>
<dbReference type="GO" id="GO:0005886">
    <property type="term" value="C:plasma membrane"/>
    <property type="evidence" value="ECO:0007669"/>
    <property type="project" value="TreeGrafter"/>
</dbReference>
<dbReference type="Gene3D" id="3.90.180.10">
    <property type="entry name" value="Medium-chain alcohol dehydrogenases, catalytic domain"/>
    <property type="match status" value="1"/>
</dbReference>
<dbReference type="InterPro" id="IPR016035">
    <property type="entry name" value="Acyl_Trfase/lysoPLipase"/>
</dbReference>
<evidence type="ECO:0000313" key="15">
    <source>
        <dbReference type="Proteomes" id="UP000183810"/>
    </source>
</evidence>
<evidence type="ECO:0000256" key="7">
    <source>
        <dbReference type="ARBA" id="ARBA00023098"/>
    </source>
</evidence>
<dbReference type="Pfam" id="PF00698">
    <property type="entry name" value="Acyl_transf_1"/>
    <property type="match status" value="1"/>
</dbReference>
<dbReference type="SUPFAM" id="SSF47336">
    <property type="entry name" value="ACP-like"/>
    <property type="match status" value="2"/>
</dbReference>
<dbReference type="InterPro" id="IPR042104">
    <property type="entry name" value="PKS_dehydratase_sf"/>
</dbReference>
<dbReference type="SUPFAM" id="SSF53901">
    <property type="entry name" value="Thiolase-like"/>
    <property type="match status" value="1"/>
</dbReference>
<evidence type="ECO:0000256" key="9">
    <source>
        <dbReference type="ARBA" id="ARBA00023315"/>
    </source>
</evidence>
<dbReference type="InterPro" id="IPR036736">
    <property type="entry name" value="ACP-like_sf"/>
</dbReference>
<dbReference type="Pfam" id="PF02801">
    <property type="entry name" value="Ketoacyl-synt_C"/>
    <property type="match status" value="1"/>
</dbReference>
<dbReference type="GO" id="GO:0004315">
    <property type="term" value="F:3-oxoacyl-[acyl-carrier-protein] synthase activity"/>
    <property type="evidence" value="ECO:0007669"/>
    <property type="project" value="InterPro"/>
</dbReference>
<dbReference type="InterPro" id="IPR000873">
    <property type="entry name" value="AMP-dep_synth/lig_dom"/>
</dbReference>
<dbReference type="SMART" id="SM01294">
    <property type="entry name" value="PKS_PP_betabranch"/>
    <property type="match status" value="1"/>
</dbReference>
<dbReference type="Pfam" id="PF16197">
    <property type="entry name" value="KAsynt_C_assoc"/>
    <property type="match status" value="1"/>
</dbReference>
<evidence type="ECO:0008006" key="16">
    <source>
        <dbReference type="Google" id="ProtNLM"/>
    </source>
</evidence>
<feature type="active site" description="Proton donor; for dehydratase activity" evidence="10">
    <location>
        <position position="1750"/>
    </location>
</feature>
<dbReference type="GO" id="GO:0016491">
    <property type="term" value="F:oxidoreductase activity"/>
    <property type="evidence" value="ECO:0007669"/>
    <property type="project" value="InterPro"/>
</dbReference>
<dbReference type="Pfam" id="PF00501">
    <property type="entry name" value="AMP-binding"/>
    <property type="match status" value="1"/>
</dbReference>
<dbReference type="PANTHER" id="PTHR43775:SF37">
    <property type="entry name" value="SI:DKEY-61P9.11"/>
    <property type="match status" value="1"/>
</dbReference>
<keyword evidence="6" id="KW-0276">Fatty acid metabolism</keyword>
<dbReference type="InterPro" id="IPR016036">
    <property type="entry name" value="Malonyl_transacylase_ACP-bd"/>
</dbReference>
<dbReference type="SMART" id="SM00823">
    <property type="entry name" value="PKS_PP"/>
    <property type="match status" value="2"/>
</dbReference>
<dbReference type="GO" id="GO:0016874">
    <property type="term" value="F:ligase activity"/>
    <property type="evidence" value="ECO:0007669"/>
    <property type="project" value="UniProtKB-KW"/>
</dbReference>
<feature type="domain" description="PKS/mFAS DH" evidence="13">
    <location>
        <begin position="1547"/>
        <end position="1837"/>
    </location>
</feature>
<dbReference type="Pfam" id="PF14765">
    <property type="entry name" value="PS-DH"/>
    <property type="match status" value="1"/>
</dbReference>
<dbReference type="PROSITE" id="PS52004">
    <property type="entry name" value="KS3_2"/>
    <property type="match status" value="1"/>
</dbReference>
<dbReference type="PROSITE" id="PS00606">
    <property type="entry name" value="KS3_1"/>
    <property type="match status" value="1"/>
</dbReference>
<dbReference type="InterPro" id="IPR049552">
    <property type="entry name" value="PKS_DH_N"/>
</dbReference>
<dbReference type="SMART" id="SM00829">
    <property type="entry name" value="PKS_ER"/>
    <property type="match status" value="1"/>
</dbReference>
<keyword evidence="9" id="KW-0012">Acyltransferase</keyword>
<dbReference type="SUPFAM" id="SSF52151">
    <property type="entry name" value="FabD/lysophospholipase-like"/>
    <property type="match status" value="1"/>
</dbReference>
<dbReference type="InterPro" id="IPR057326">
    <property type="entry name" value="KR_dom"/>
</dbReference>
<feature type="active site" description="Proton acceptor; for dehydratase activity" evidence="10">
    <location>
        <position position="1580"/>
    </location>
</feature>
<evidence type="ECO:0000256" key="1">
    <source>
        <dbReference type="ARBA" id="ARBA00006432"/>
    </source>
</evidence>
<feature type="domain" description="Ketosynthase family 3 (KS3)" evidence="12">
    <location>
        <begin position="679"/>
        <end position="1088"/>
    </location>
</feature>
<evidence type="ECO:0000256" key="10">
    <source>
        <dbReference type="PROSITE-ProRule" id="PRU01363"/>
    </source>
</evidence>
<dbReference type="InterPro" id="IPR014043">
    <property type="entry name" value="Acyl_transferase_dom"/>
</dbReference>
<organism evidence="14 15">
    <name type="scientific">Nocardia mangyaensis</name>
    <dbReference type="NCBI Taxonomy" id="2213200"/>
    <lineage>
        <taxon>Bacteria</taxon>
        <taxon>Bacillati</taxon>
        <taxon>Actinomycetota</taxon>
        <taxon>Actinomycetes</taxon>
        <taxon>Mycobacteriales</taxon>
        <taxon>Nocardiaceae</taxon>
        <taxon>Nocardia</taxon>
    </lineage>
</organism>
<dbReference type="Gene3D" id="3.30.300.30">
    <property type="match status" value="1"/>
</dbReference>
<evidence type="ECO:0000259" key="11">
    <source>
        <dbReference type="PROSITE" id="PS50075"/>
    </source>
</evidence>
<dbReference type="GO" id="GO:0005737">
    <property type="term" value="C:cytoplasm"/>
    <property type="evidence" value="ECO:0007669"/>
    <property type="project" value="TreeGrafter"/>
</dbReference>
<dbReference type="InterPro" id="IPR050091">
    <property type="entry name" value="PKS_NRPS_Biosynth_Enz"/>
</dbReference>
<feature type="domain" description="Carrier" evidence="11">
    <location>
        <begin position="580"/>
        <end position="657"/>
    </location>
</feature>
<evidence type="ECO:0000256" key="8">
    <source>
        <dbReference type="ARBA" id="ARBA00023268"/>
    </source>
</evidence>
<dbReference type="GO" id="GO:0071770">
    <property type="term" value="P:DIM/DIP cell wall layer assembly"/>
    <property type="evidence" value="ECO:0007669"/>
    <property type="project" value="TreeGrafter"/>
</dbReference>
<dbReference type="FunFam" id="3.40.366.10:FF:000002">
    <property type="entry name" value="Probable polyketide synthase 2"/>
    <property type="match status" value="1"/>
</dbReference>
<protein>
    <recommendedName>
        <fullName evidence="16">Beta-ketoacyl synthase</fullName>
    </recommendedName>
</protein>
<dbReference type="CDD" id="cd05931">
    <property type="entry name" value="FAAL"/>
    <property type="match status" value="1"/>
</dbReference>
<dbReference type="Gene3D" id="3.40.50.720">
    <property type="entry name" value="NAD(P)-binding Rossmann-like Domain"/>
    <property type="match status" value="3"/>
</dbReference>
<proteinExistence type="inferred from homology"/>
<evidence type="ECO:0000313" key="14">
    <source>
        <dbReference type="EMBL" id="APE33579.1"/>
    </source>
</evidence>
<dbReference type="InterPro" id="IPR040097">
    <property type="entry name" value="FAAL/FAAC"/>
</dbReference>
<keyword evidence="7" id="KW-0443">Lipid metabolism</keyword>
<dbReference type="InterPro" id="IPR020841">
    <property type="entry name" value="PKS_Beta-ketoAc_synthase_dom"/>
</dbReference>
<dbReference type="PROSITE" id="PS00455">
    <property type="entry name" value="AMP_BINDING"/>
    <property type="match status" value="1"/>
</dbReference>
<dbReference type="InterPro" id="IPR014031">
    <property type="entry name" value="Ketoacyl_synth_C"/>
</dbReference>
<dbReference type="InterPro" id="IPR042099">
    <property type="entry name" value="ANL_N_sf"/>
</dbReference>
<dbReference type="InterPro" id="IPR018201">
    <property type="entry name" value="Ketoacyl_synth_AS"/>
</dbReference>
<keyword evidence="2" id="KW-0596">Phosphopantetheine</keyword>
<dbReference type="SMART" id="SM00825">
    <property type="entry name" value="PKS_KS"/>
    <property type="match status" value="1"/>
</dbReference>
<dbReference type="InterPro" id="IPR013968">
    <property type="entry name" value="PKS_KR"/>
</dbReference>
<dbReference type="Gene3D" id="3.10.129.110">
    <property type="entry name" value="Polyketide synthase dehydratase"/>
    <property type="match status" value="1"/>
</dbReference>
<dbReference type="PANTHER" id="PTHR43775">
    <property type="entry name" value="FATTY ACID SYNTHASE"/>
    <property type="match status" value="1"/>
</dbReference>
<dbReference type="InterPro" id="IPR049900">
    <property type="entry name" value="PKS_mFAS_DH"/>
</dbReference>
<gene>
    <name evidence="14" type="ORF">BOX37_05895</name>
</gene>
<evidence type="ECO:0000259" key="13">
    <source>
        <dbReference type="PROSITE" id="PS52019"/>
    </source>
</evidence>
<dbReference type="InterPro" id="IPR045851">
    <property type="entry name" value="AMP-bd_C_sf"/>
</dbReference>
<dbReference type="InterPro" id="IPR020806">
    <property type="entry name" value="PKS_PP-bd"/>
</dbReference>
<dbReference type="Pfam" id="PF08659">
    <property type="entry name" value="KR"/>
    <property type="match status" value="1"/>
</dbReference>
<dbReference type="Gene3D" id="1.10.1200.10">
    <property type="entry name" value="ACP-like"/>
    <property type="match status" value="2"/>
</dbReference>
<dbReference type="Pfam" id="PF08240">
    <property type="entry name" value="ADH_N"/>
    <property type="match status" value="1"/>
</dbReference>
<dbReference type="EMBL" id="CP018082">
    <property type="protein sequence ID" value="APE33579.1"/>
    <property type="molecule type" value="Genomic_DNA"/>
</dbReference>
<keyword evidence="8" id="KW-0511">Multifunctional enzyme</keyword>
<dbReference type="InterPro" id="IPR014030">
    <property type="entry name" value="Ketoacyl_synth_N"/>
</dbReference>
<dbReference type="Pfam" id="PF21089">
    <property type="entry name" value="PKS_DH_N"/>
    <property type="match status" value="1"/>
</dbReference>